<sequence length="55" mass="6031">MEWCQQAGLSMVLGAFLARGRAVCRHNGLLILSVLSVIVGCLLGFFLRTQRLSPQ</sequence>
<proteinExistence type="predicted"/>
<dbReference type="Proteomes" id="UP001623349">
    <property type="component" value="Unassembled WGS sequence"/>
</dbReference>
<reference evidence="2 3" key="1">
    <citation type="submission" date="2024-08" db="EMBL/GenBank/DDBJ databases">
        <title>The draft genome of Apodemus speciosus.</title>
        <authorList>
            <person name="Nabeshima K."/>
            <person name="Suzuki S."/>
            <person name="Onuma M."/>
        </authorList>
    </citation>
    <scope>NUCLEOTIDE SEQUENCE [LARGE SCALE GENOMIC DNA]</scope>
    <source>
        <strain evidence="2">IB14-021</strain>
    </source>
</reference>
<keyword evidence="3" id="KW-1185">Reference proteome</keyword>
<evidence type="ECO:0000256" key="1">
    <source>
        <dbReference type="SAM" id="Phobius"/>
    </source>
</evidence>
<keyword evidence="1" id="KW-0812">Transmembrane</keyword>
<gene>
    <name evidence="2" type="ORF">APTSU1_000395000</name>
</gene>
<comment type="caution">
    <text evidence="2">The sequence shown here is derived from an EMBL/GenBank/DDBJ whole genome shotgun (WGS) entry which is preliminary data.</text>
</comment>
<evidence type="ECO:0000313" key="3">
    <source>
        <dbReference type="Proteomes" id="UP001623349"/>
    </source>
</evidence>
<accession>A0ABQ0EP86</accession>
<feature type="transmembrane region" description="Helical" evidence="1">
    <location>
        <begin position="30"/>
        <end position="47"/>
    </location>
</feature>
<organism evidence="2 3">
    <name type="scientific">Apodemus speciosus</name>
    <name type="common">Large Japanese field mouse</name>
    <dbReference type="NCBI Taxonomy" id="105296"/>
    <lineage>
        <taxon>Eukaryota</taxon>
        <taxon>Metazoa</taxon>
        <taxon>Chordata</taxon>
        <taxon>Craniata</taxon>
        <taxon>Vertebrata</taxon>
        <taxon>Euteleostomi</taxon>
        <taxon>Mammalia</taxon>
        <taxon>Eutheria</taxon>
        <taxon>Euarchontoglires</taxon>
        <taxon>Glires</taxon>
        <taxon>Rodentia</taxon>
        <taxon>Myomorpha</taxon>
        <taxon>Muroidea</taxon>
        <taxon>Muridae</taxon>
        <taxon>Murinae</taxon>
        <taxon>Apodemus</taxon>
    </lineage>
</organism>
<name>A0ABQ0EP86_APOSI</name>
<keyword evidence="1" id="KW-1133">Transmembrane helix</keyword>
<evidence type="ECO:0000313" key="2">
    <source>
        <dbReference type="EMBL" id="GAB1288720.1"/>
    </source>
</evidence>
<keyword evidence="1" id="KW-0472">Membrane</keyword>
<dbReference type="EMBL" id="BAAFST010000004">
    <property type="protein sequence ID" value="GAB1288720.1"/>
    <property type="molecule type" value="Genomic_DNA"/>
</dbReference>
<protein>
    <submittedName>
        <fullName evidence="2">Amino acid transporter</fullName>
    </submittedName>
</protein>